<organism evidence="4 5">
    <name type="scientific">Larkinella bovis</name>
    <dbReference type="NCBI Taxonomy" id="683041"/>
    <lineage>
        <taxon>Bacteria</taxon>
        <taxon>Pseudomonadati</taxon>
        <taxon>Bacteroidota</taxon>
        <taxon>Cytophagia</taxon>
        <taxon>Cytophagales</taxon>
        <taxon>Spirosomataceae</taxon>
        <taxon>Larkinella</taxon>
    </lineage>
</organism>
<dbReference type="PANTHER" id="PTHR30576">
    <property type="entry name" value="COLANIC BIOSYNTHESIS UDP-GLUCOSE LIPID CARRIER TRANSFERASE"/>
    <property type="match status" value="1"/>
</dbReference>
<evidence type="ECO:0000256" key="1">
    <source>
        <dbReference type="ARBA" id="ARBA00006464"/>
    </source>
</evidence>
<sequence length="222" mass="26224">MLSLNSQYQTLYVYAEENKLRNYSTKRYLGKRVFDICISLLVIFCILVWLIPLIGLLIRLGSSGPVLFIQKRTGYRGNPFNCLKFRTMTHNPKAAFKQATKDDERVTAIGRFLRKTNLDEMPQFINVLIGDMSIVGPRPHAVQHSAMYWNTMPEYRKRYRVKPGITGLAQINGYRGEIDHLMKMRHRVRYDRFYNRKKSIWFDLWICWMTLKAMVGDNENAW</sequence>
<keyword evidence="2" id="KW-0812">Transmembrane</keyword>
<feature type="domain" description="Bacterial sugar transferase" evidence="3">
    <location>
        <begin position="31"/>
        <end position="215"/>
    </location>
</feature>
<keyword evidence="4" id="KW-0808">Transferase</keyword>
<evidence type="ECO:0000313" key="4">
    <source>
        <dbReference type="EMBL" id="MFC5412545.1"/>
    </source>
</evidence>
<dbReference type="RefSeq" id="WP_379850161.1">
    <property type="nucleotide sequence ID" value="NZ_JBHSMA010000013.1"/>
</dbReference>
<dbReference type="InterPro" id="IPR003362">
    <property type="entry name" value="Bact_transf"/>
</dbReference>
<evidence type="ECO:0000259" key="3">
    <source>
        <dbReference type="Pfam" id="PF02397"/>
    </source>
</evidence>
<feature type="transmembrane region" description="Helical" evidence="2">
    <location>
        <begin position="33"/>
        <end position="58"/>
    </location>
</feature>
<comment type="similarity">
    <text evidence="1">Belongs to the bacterial sugar transferase family.</text>
</comment>
<dbReference type="EMBL" id="JBHSMA010000013">
    <property type="protein sequence ID" value="MFC5412545.1"/>
    <property type="molecule type" value="Genomic_DNA"/>
</dbReference>
<accession>A0ABW0IJI5</accession>
<evidence type="ECO:0000313" key="5">
    <source>
        <dbReference type="Proteomes" id="UP001596106"/>
    </source>
</evidence>
<dbReference type="PANTHER" id="PTHR30576:SF21">
    <property type="entry name" value="UDP-GLUCOSE:UNDECAPRENYL-PHOSPHATE GLUCOSE-1-PHOSPHATE TRANSFERASE"/>
    <property type="match status" value="1"/>
</dbReference>
<keyword evidence="5" id="KW-1185">Reference proteome</keyword>
<dbReference type="GO" id="GO:0016740">
    <property type="term" value="F:transferase activity"/>
    <property type="evidence" value="ECO:0007669"/>
    <property type="project" value="UniProtKB-KW"/>
</dbReference>
<dbReference type="Proteomes" id="UP001596106">
    <property type="component" value="Unassembled WGS sequence"/>
</dbReference>
<proteinExistence type="inferred from homology"/>
<protein>
    <submittedName>
        <fullName evidence="4">Sugar transferase</fullName>
    </submittedName>
</protein>
<dbReference type="Pfam" id="PF02397">
    <property type="entry name" value="Bac_transf"/>
    <property type="match status" value="1"/>
</dbReference>
<reference evidence="5" key="1">
    <citation type="journal article" date="2019" name="Int. J. Syst. Evol. Microbiol.">
        <title>The Global Catalogue of Microorganisms (GCM) 10K type strain sequencing project: providing services to taxonomists for standard genome sequencing and annotation.</title>
        <authorList>
            <consortium name="The Broad Institute Genomics Platform"/>
            <consortium name="The Broad Institute Genome Sequencing Center for Infectious Disease"/>
            <person name="Wu L."/>
            <person name="Ma J."/>
        </authorList>
    </citation>
    <scope>NUCLEOTIDE SEQUENCE [LARGE SCALE GENOMIC DNA]</scope>
    <source>
        <strain evidence="5">CCUG 55250</strain>
    </source>
</reference>
<comment type="caution">
    <text evidence="4">The sequence shown here is derived from an EMBL/GenBank/DDBJ whole genome shotgun (WGS) entry which is preliminary data.</text>
</comment>
<keyword evidence="2" id="KW-1133">Transmembrane helix</keyword>
<name>A0ABW0IJI5_9BACT</name>
<keyword evidence="2" id="KW-0472">Membrane</keyword>
<evidence type="ECO:0000256" key="2">
    <source>
        <dbReference type="SAM" id="Phobius"/>
    </source>
</evidence>
<gene>
    <name evidence="4" type="ORF">ACFPMF_24685</name>
</gene>